<feature type="compositionally biased region" description="Polar residues" evidence="1">
    <location>
        <begin position="11"/>
        <end position="25"/>
    </location>
</feature>
<dbReference type="HOGENOM" id="CLU_2574608_0_0_1"/>
<name>S8AWI8_PENO1</name>
<keyword evidence="3" id="KW-1185">Reference proteome</keyword>
<proteinExistence type="predicted"/>
<dbReference type="EMBL" id="KB644408">
    <property type="protein sequence ID" value="EPS26247.1"/>
    <property type="molecule type" value="Genomic_DNA"/>
</dbReference>
<evidence type="ECO:0000256" key="1">
    <source>
        <dbReference type="SAM" id="MobiDB-lite"/>
    </source>
</evidence>
<gene>
    <name evidence="2" type="ORF">PDE_01183</name>
</gene>
<dbReference type="Proteomes" id="UP000019376">
    <property type="component" value="Unassembled WGS sequence"/>
</dbReference>
<reference evidence="2 3" key="1">
    <citation type="journal article" date="2013" name="PLoS ONE">
        <title>Genomic and secretomic analyses reveal unique features of the lignocellulolytic enzyme system of Penicillium decumbens.</title>
        <authorList>
            <person name="Liu G."/>
            <person name="Zhang L."/>
            <person name="Wei X."/>
            <person name="Zou G."/>
            <person name="Qin Y."/>
            <person name="Ma L."/>
            <person name="Li J."/>
            <person name="Zheng H."/>
            <person name="Wang S."/>
            <person name="Wang C."/>
            <person name="Xun L."/>
            <person name="Zhao G.-P."/>
            <person name="Zhou Z."/>
            <person name="Qu Y."/>
        </authorList>
    </citation>
    <scope>NUCLEOTIDE SEQUENCE [LARGE SCALE GENOMIC DNA]</scope>
    <source>
        <strain evidence="3">114-2 / CGMCC 5302</strain>
    </source>
</reference>
<feature type="region of interest" description="Disordered" evidence="1">
    <location>
        <begin position="1"/>
        <end position="32"/>
    </location>
</feature>
<accession>S8AWI8</accession>
<organism evidence="2 3">
    <name type="scientific">Penicillium oxalicum (strain 114-2 / CGMCC 5302)</name>
    <name type="common">Penicillium decumbens</name>
    <dbReference type="NCBI Taxonomy" id="933388"/>
    <lineage>
        <taxon>Eukaryota</taxon>
        <taxon>Fungi</taxon>
        <taxon>Dikarya</taxon>
        <taxon>Ascomycota</taxon>
        <taxon>Pezizomycotina</taxon>
        <taxon>Eurotiomycetes</taxon>
        <taxon>Eurotiomycetidae</taxon>
        <taxon>Eurotiales</taxon>
        <taxon>Aspergillaceae</taxon>
        <taxon>Penicillium</taxon>
    </lineage>
</organism>
<sequence length="81" mass="9064">MGLREGPGGQQIPSRYQETGSTTSADFAEPVFDGHSQTPRWWRIQLRSKYELTVQSVNLSSCIIITLLYQLGLKTCLSFLG</sequence>
<evidence type="ECO:0000313" key="2">
    <source>
        <dbReference type="EMBL" id="EPS26247.1"/>
    </source>
</evidence>
<protein>
    <submittedName>
        <fullName evidence="2">Uncharacterized protein</fullName>
    </submittedName>
</protein>
<evidence type="ECO:0000313" key="3">
    <source>
        <dbReference type="Proteomes" id="UP000019376"/>
    </source>
</evidence>
<dbReference type="AlphaFoldDB" id="S8AWI8"/>